<name>A0A2I0ACM0_9ASPA</name>
<dbReference type="STRING" id="1088818.A0A2I0ACM0"/>
<dbReference type="PROSITE" id="PS50089">
    <property type="entry name" value="ZF_RING_2"/>
    <property type="match status" value="1"/>
</dbReference>
<keyword evidence="3" id="KW-0862">Zinc</keyword>
<dbReference type="GO" id="GO:0004842">
    <property type="term" value="F:ubiquitin-protein transferase activity"/>
    <property type="evidence" value="ECO:0007669"/>
    <property type="project" value="TreeGrafter"/>
</dbReference>
<reference evidence="8 9" key="1">
    <citation type="journal article" date="2017" name="Nature">
        <title>The Apostasia genome and the evolution of orchids.</title>
        <authorList>
            <person name="Zhang G.Q."/>
            <person name="Liu K.W."/>
            <person name="Li Z."/>
            <person name="Lohaus R."/>
            <person name="Hsiao Y.Y."/>
            <person name="Niu S.C."/>
            <person name="Wang J.Y."/>
            <person name="Lin Y.C."/>
            <person name="Xu Q."/>
            <person name="Chen L.J."/>
            <person name="Yoshida K."/>
            <person name="Fujiwara S."/>
            <person name="Wang Z.W."/>
            <person name="Zhang Y.Q."/>
            <person name="Mitsuda N."/>
            <person name="Wang M."/>
            <person name="Liu G.H."/>
            <person name="Pecoraro L."/>
            <person name="Huang H.X."/>
            <person name="Xiao X.J."/>
            <person name="Lin M."/>
            <person name="Wu X.Y."/>
            <person name="Wu W.L."/>
            <person name="Chen Y.Y."/>
            <person name="Chang S.B."/>
            <person name="Sakamoto S."/>
            <person name="Ohme-Takagi M."/>
            <person name="Yagi M."/>
            <person name="Zeng S.J."/>
            <person name="Shen C.Y."/>
            <person name="Yeh C.M."/>
            <person name="Luo Y.B."/>
            <person name="Tsai W.C."/>
            <person name="Van de Peer Y."/>
            <person name="Liu Z.J."/>
        </authorList>
    </citation>
    <scope>NUCLEOTIDE SEQUENCE [LARGE SCALE GENOMIC DNA]</scope>
    <source>
        <strain evidence="9">cv. Shenzhen</strain>
        <tissue evidence="8">Stem</tissue>
    </source>
</reference>
<keyword evidence="2 4" id="KW-0863">Zinc-finger</keyword>
<proteinExistence type="predicted"/>
<evidence type="ECO:0000256" key="1">
    <source>
        <dbReference type="ARBA" id="ARBA00022723"/>
    </source>
</evidence>
<dbReference type="Pfam" id="PF13920">
    <property type="entry name" value="zf-C3HC4_3"/>
    <property type="match status" value="1"/>
</dbReference>
<dbReference type="CDD" id="cd16649">
    <property type="entry name" value="mRING-HC-C3HC5_CGRF1-like"/>
    <property type="match status" value="1"/>
</dbReference>
<dbReference type="PIRSF" id="PIRSF036836">
    <property type="entry name" value="RNase_bind_SBP1"/>
    <property type="match status" value="1"/>
</dbReference>
<evidence type="ECO:0000256" key="2">
    <source>
        <dbReference type="ARBA" id="ARBA00022771"/>
    </source>
</evidence>
<evidence type="ECO:0000259" key="7">
    <source>
        <dbReference type="PROSITE" id="PS50089"/>
    </source>
</evidence>
<keyword evidence="9" id="KW-1185">Reference proteome</keyword>
<organism evidence="8 9">
    <name type="scientific">Apostasia shenzhenica</name>
    <dbReference type="NCBI Taxonomy" id="1088818"/>
    <lineage>
        <taxon>Eukaryota</taxon>
        <taxon>Viridiplantae</taxon>
        <taxon>Streptophyta</taxon>
        <taxon>Embryophyta</taxon>
        <taxon>Tracheophyta</taxon>
        <taxon>Spermatophyta</taxon>
        <taxon>Magnoliopsida</taxon>
        <taxon>Liliopsida</taxon>
        <taxon>Asparagales</taxon>
        <taxon>Orchidaceae</taxon>
        <taxon>Apostasioideae</taxon>
        <taxon>Apostasia</taxon>
    </lineage>
</organism>
<dbReference type="Gene3D" id="3.30.40.10">
    <property type="entry name" value="Zinc/RING finger domain, C3HC4 (zinc finger)"/>
    <property type="match status" value="1"/>
</dbReference>
<feature type="domain" description="RING-type" evidence="7">
    <location>
        <begin position="284"/>
        <end position="320"/>
    </location>
</feature>
<evidence type="ECO:0000256" key="4">
    <source>
        <dbReference type="PROSITE-ProRule" id="PRU00175"/>
    </source>
</evidence>
<dbReference type="InterPro" id="IPR001841">
    <property type="entry name" value="Znf_RING"/>
</dbReference>
<gene>
    <name evidence="8" type="ORF">AXF42_Ash010024</name>
</gene>
<keyword evidence="5" id="KW-0175">Coiled coil</keyword>
<evidence type="ECO:0000256" key="6">
    <source>
        <dbReference type="SAM" id="MobiDB-lite"/>
    </source>
</evidence>
<evidence type="ECO:0000313" key="9">
    <source>
        <dbReference type="Proteomes" id="UP000236161"/>
    </source>
</evidence>
<dbReference type="EMBL" id="KZ451999">
    <property type="protein sequence ID" value="PKA53294.1"/>
    <property type="molecule type" value="Genomic_DNA"/>
</dbReference>
<evidence type="ECO:0000256" key="3">
    <source>
        <dbReference type="ARBA" id="ARBA00022833"/>
    </source>
</evidence>
<dbReference type="PANTHER" id="PTHR42647:SF5">
    <property type="entry name" value="SBP (S-RIBONUCLEASE BINDING PROTEIN) FAMILY PROTEIN"/>
    <property type="match status" value="1"/>
</dbReference>
<feature type="region of interest" description="Disordered" evidence="6">
    <location>
        <begin position="253"/>
        <end position="273"/>
    </location>
</feature>
<feature type="coiled-coil region" evidence="5">
    <location>
        <begin position="192"/>
        <end position="226"/>
    </location>
</feature>
<sequence>MAVQAQYPLANLLLLNRAEPEKKTKDMEFPPASLLDQSPMFFPPNGGIANPRKRAREVAPTQVRMPAVLPPTLPQQQQHSFFSLQAPAVGQTDLLPLPPMMSLAQLQSPAPPVVSTGLRLALDEQSQRQQSDSLLPTFLSEEVSALINQQREEIEQFLLAQGEQLRRALGERRQRHYRTFIGEAEKSIGRRLREKEAEVERAVRRTAELEDRLARLRAESTAWQAKAMAEQASAASLHAQLQQASAFAVASMPAGEDRSGESPAEDAESVYVDPERPEAPDRACRICRRRLASVVIIPCRHLCLCPDCDSAGAGQDCPVCGCGHTGSVQICWRYDHRWFFHHFPIILTVNCRPEF</sequence>
<dbReference type="AlphaFoldDB" id="A0A2I0ACM0"/>
<dbReference type="Proteomes" id="UP000236161">
    <property type="component" value="Unassembled WGS sequence"/>
</dbReference>
<dbReference type="InterPro" id="IPR013083">
    <property type="entry name" value="Znf_RING/FYVE/PHD"/>
</dbReference>
<dbReference type="OrthoDB" id="1711136at2759"/>
<dbReference type="GO" id="GO:0008270">
    <property type="term" value="F:zinc ion binding"/>
    <property type="evidence" value="ECO:0007669"/>
    <property type="project" value="UniProtKB-KW"/>
</dbReference>
<evidence type="ECO:0000256" key="5">
    <source>
        <dbReference type="SAM" id="Coils"/>
    </source>
</evidence>
<evidence type="ECO:0000313" key="8">
    <source>
        <dbReference type="EMBL" id="PKA53294.1"/>
    </source>
</evidence>
<keyword evidence="1" id="KW-0479">Metal-binding</keyword>
<protein>
    <recommendedName>
        <fullName evidence="7">RING-type domain-containing protein</fullName>
    </recommendedName>
</protein>
<dbReference type="PANTHER" id="PTHR42647">
    <property type="entry name" value="SBP (S-RIBONUCLEASE BINDING PROTEIN) FAMILY PROTEIN"/>
    <property type="match status" value="1"/>
</dbReference>
<accession>A0A2I0ACM0</accession>